<evidence type="ECO:0000313" key="3">
    <source>
        <dbReference type="Proteomes" id="UP000237438"/>
    </source>
</evidence>
<name>A0A2S4PTX3_9PEZI</name>
<dbReference type="Gene3D" id="3.10.450.30">
    <property type="entry name" value="Microbial ribonucleases"/>
    <property type="match status" value="1"/>
</dbReference>
<proteinExistence type="predicted"/>
<feature type="chain" id="PRO_5015410050" evidence="1">
    <location>
        <begin position="21"/>
        <end position="446"/>
    </location>
</feature>
<accession>A0A2S4PTX3</accession>
<keyword evidence="1" id="KW-0732">Signal</keyword>
<keyword evidence="3" id="KW-1185">Reference proteome</keyword>
<dbReference type="OrthoDB" id="5425539at2759"/>
<dbReference type="AlphaFoldDB" id="A0A2S4PTX3"/>
<comment type="caution">
    <text evidence="2">The sequence shown here is derived from an EMBL/GenBank/DDBJ whole genome shotgun (WGS) entry which is preliminary data.</text>
</comment>
<feature type="non-terminal residue" evidence="2">
    <location>
        <position position="446"/>
    </location>
</feature>
<gene>
    <name evidence="2" type="ORF">EPUL_003176</name>
</gene>
<evidence type="ECO:0000256" key="1">
    <source>
        <dbReference type="SAM" id="SignalP"/>
    </source>
</evidence>
<organism evidence="2 3">
    <name type="scientific">Erysiphe pulchra</name>
    <dbReference type="NCBI Taxonomy" id="225359"/>
    <lineage>
        <taxon>Eukaryota</taxon>
        <taxon>Fungi</taxon>
        <taxon>Dikarya</taxon>
        <taxon>Ascomycota</taxon>
        <taxon>Pezizomycotina</taxon>
        <taxon>Leotiomycetes</taxon>
        <taxon>Erysiphales</taxon>
        <taxon>Erysiphaceae</taxon>
        <taxon>Erysiphe</taxon>
    </lineage>
</organism>
<sequence length="446" mass="51418">MKTLADFSIIVRWFLFITQASSIVYGAIGNEEWKVNGYDCGKSFFTDQMVQDALQMALEKKGARAYVGLLYDVNLGYLTWPIVQNEENLEVKNMPNWRLWREAMYQVIFNTDGEVVDVIVKIRNYDFIRCWRVDQSKPEVQRVDMNNINGFYCGQRLIKKDDLENSLQIAHSKLNKGLYYPLVYTGPLYDEKLGFKIWPIYRGQEFYRSGSENGGPYFIVMDPEGQLRDVIARTASHKAYYVKCMISNKNNNSPSSSTVEQNSVISGTPQTGFDCNGIFFDENDLKVARDLAKNSYETSYHNVYPLLYRGPSFDTPCFLWPLQAYGKRLMPGRVQPYRLILSLRFEIMCVAVKSGDVIKKCEKKTFSADHFLDDKRNYLCSDTFFAHKELVLAAKAACVRLGTYKSRFPQKYEGFNFDIPGPYFIFPLSKGNKIRGIITDPGKHRV</sequence>
<dbReference type="EMBL" id="PEDP01000585">
    <property type="protein sequence ID" value="POS85495.1"/>
    <property type="molecule type" value="Genomic_DNA"/>
</dbReference>
<reference evidence="2 3" key="1">
    <citation type="submission" date="2017-10" db="EMBL/GenBank/DDBJ databases">
        <title>Development of genomic resources for the powdery mildew, Erysiphe pulchra.</title>
        <authorList>
            <person name="Wadl P.A."/>
            <person name="Mack B.M."/>
            <person name="Moore G."/>
            <person name="Beltz S.B."/>
        </authorList>
    </citation>
    <scope>NUCLEOTIDE SEQUENCE [LARGE SCALE GENOMIC DNA]</scope>
    <source>
        <strain evidence="2">Cflorida</strain>
    </source>
</reference>
<protein>
    <submittedName>
        <fullName evidence="2">Uncharacterized protein</fullName>
    </submittedName>
</protein>
<dbReference type="Proteomes" id="UP000237438">
    <property type="component" value="Unassembled WGS sequence"/>
</dbReference>
<evidence type="ECO:0000313" key="2">
    <source>
        <dbReference type="EMBL" id="POS85495.1"/>
    </source>
</evidence>
<feature type="signal peptide" evidence="1">
    <location>
        <begin position="1"/>
        <end position="20"/>
    </location>
</feature>